<proteinExistence type="predicted"/>
<dbReference type="EMBL" id="LT629802">
    <property type="protein sequence ID" value="SDU96745.1"/>
    <property type="molecule type" value="Genomic_DNA"/>
</dbReference>
<evidence type="ECO:0000313" key="2">
    <source>
        <dbReference type="EMBL" id="SDU96745.1"/>
    </source>
</evidence>
<organism evidence="2 3">
    <name type="scientific">Pseudomonas mucidolens</name>
    <dbReference type="NCBI Taxonomy" id="46679"/>
    <lineage>
        <taxon>Bacteria</taxon>
        <taxon>Pseudomonadati</taxon>
        <taxon>Pseudomonadota</taxon>
        <taxon>Gammaproteobacteria</taxon>
        <taxon>Pseudomonadales</taxon>
        <taxon>Pseudomonadaceae</taxon>
        <taxon>Pseudomonas</taxon>
    </lineage>
</organism>
<dbReference type="AlphaFoldDB" id="A0A1H2MUY6"/>
<reference evidence="3" key="1">
    <citation type="submission" date="2016-10" db="EMBL/GenBank/DDBJ databases">
        <authorList>
            <person name="Varghese N."/>
            <person name="Submissions S."/>
        </authorList>
    </citation>
    <scope>NUCLEOTIDE SEQUENCE [LARGE SCALE GENOMIC DNA]</scope>
    <source>
        <strain evidence="3">LMG 2223</strain>
    </source>
</reference>
<accession>A0A1H2MUY6</accession>
<sequence>MSRAGGLFNLLLVTLFAWLVARCVLQLWHGVAQPIEPYPAAAPVPDLLSGHWTPRRALSDDLPLTTLKVDYLGSLKASQLRATVVVLRFQQQERTLTLGQRLAPGIVLHDIDERGLIFDNQGQHERLPWPPRRPVIGLTRQESTDYAHDQ</sequence>
<evidence type="ECO:0000256" key="1">
    <source>
        <dbReference type="SAM" id="MobiDB-lite"/>
    </source>
</evidence>
<feature type="region of interest" description="Disordered" evidence="1">
    <location>
        <begin position="131"/>
        <end position="150"/>
    </location>
</feature>
<gene>
    <name evidence="2" type="ORF">SAMN05216202_2393</name>
</gene>
<dbReference type="STRING" id="46679.SAMN05216202_2393"/>
<name>A0A1H2MUY6_9PSED</name>
<dbReference type="Proteomes" id="UP000198600">
    <property type="component" value="Chromosome I"/>
</dbReference>
<protein>
    <submittedName>
        <fullName evidence="2">General secretion pathway protein C</fullName>
    </submittedName>
</protein>
<evidence type="ECO:0000313" key="3">
    <source>
        <dbReference type="Proteomes" id="UP000198600"/>
    </source>
</evidence>
<keyword evidence="3" id="KW-1185">Reference proteome</keyword>